<evidence type="ECO:0000256" key="1">
    <source>
        <dbReference type="SAM" id="MobiDB-lite"/>
    </source>
</evidence>
<dbReference type="EMBL" id="QUNO01000023">
    <property type="protein sequence ID" value="REH30707.1"/>
    <property type="molecule type" value="Genomic_DNA"/>
</dbReference>
<dbReference type="Pfam" id="PF13576">
    <property type="entry name" value="Pentapeptide_3"/>
    <property type="match status" value="2"/>
</dbReference>
<gene>
    <name evidence="2" type="ORF">BCF44_12365</name>
</gene>
<organism evidence="2 3">
    <name type="scientific">Kutzneria buriramensis</name>
    <dbReference type="NCBI Taxonomy" id="1045776"/>
    <lineage>
        <taxon>Bacteria</taxon>
        <taxon>Bacillati</taxon>
        <taxon>Actinomycetota</taxon>
        <taxon>Actinomycetes</taxon>
        <taxon>Pseudonocardiales</taxon>
        <taxon>Pseudonocardiaceae</taxon>
        <taxon>Kutzneria</taxon>
    </lineage>
</organism>
<protein>
    <submittedName>
        <fullName evidence="2">Pentapeptide repeat protein</fullName>
    </submittedName>
</protein>
<feature type="region of interest" description="Disordered" evidence="1">
    <location>
        <begin position="432"/>
        <end position="479"/>
    </location>
</feature>
<keyword evidence="3" id="KW-1185">Reference proteome</keyword>
<sequence>MVAAAVVVVVVVAWVATTELWNVASAPKDPAAAAKVDAIKTGLSTAAGAGGVFALLLAVRRQWHQELTAADVTIDATARRITELYTKAADQLGSDKAPVRLAGLYALERLAQVNPSQRTTIVQVMCAYLRMPYTPPGTTPEPGNTTEQRHEYRDLVQEREVRLTAQRILAEHLRPGYDFDHPATTFWPNTALDLTGATLIDFDLSGCHLTVGVFTRARFVGVTNFGYAEFASDAMFGGARFVGEGRFGGAKFRWTTDFAEAEFAGDAQFDRAEFDVNAGFSRAAFCGEAGFSGARFTGYTEFVEAEFTTNAGFSSAEFAGDAWFGGARFCGGIQFDGAEFAEDVRSTKMNSLRATRFEGATFGGDAWFNGAKFAGAARLLRTRSSARSGINTIAPDQDPLDGPAQGWARVDVPGLVTRSRVWPAGWMVQPSAGSLPDDHGEGQWGQLVYSQPDASTGTDEPVPATEDDIDPQGTPAPSE</sequence>
<dbReference type="InterPro" id="IPR001646">
    <property type="entry name" value="5peptide_repeat"/>
</dbReference>
<name>A0A3E0GW50_9PSEU</name>
<dbReference type="RefSeq" id="WP_170218137.1">
    <property type="nucleotide sequence ID" value="NZ_CP144375.1"/>
</dbReference>
<dbReference type="AlphaFoldDB" id="A0A3E0GW50"/>
<comment type="caution">
    <text evidence="2">The sequence shown here is derived from an EMBL/GenBank/DDBJ whole genome shotgun (WGS) entry which is preliminary data.</text>
</comment>
<evidence type="ECO:0000313" key="3">
    <source>
        <dbReference type="Proteomes" id="UP000256269"/>
    </source>
</evidence>
<evidence type="ECO:0000313" key="2">
    <source>
        <dbReference type="EMBL" id="REH30707.1"/>
    </source>
</evidence>
<dbReference type="Proteomes" id="UP000256269">
    <property type="component" value="Unassembled WGS sequence"/>
</dbReference>
<feature type="compositionally biased region" description="Polar residues" evidence="1">
    <location>
        <begin position="448"/>
        <end position="458"/>
    </location>
</feature>
<dbReference type="Gene3D" id="2.160.20.80">
    <property type="entry name" value="E3 ubiquitin-protein ligase SopA"/>
    <property type="match status" value="1"/>
</dbReference>
<proteinExistence type="predicted"/>
<reference evidence="2 3" key="1">
    <citation type="submission" date="2018-08" db="EMBL/GenBank/DDBJ databases">
        <title>Genomic Encyclopedia of Archaeal and Bacterial Type Strains, Phase II (KMG-II): from individual species to whole genera.</title>
        <authorList>
            <person name="Goeker M."/>
        </authorList>
    </citation>
    <scope>NUCLEOTIDE SEQUENCE [LARGE SCALE GENOMIC DNA]</scope>
    <source>
        <strain evidence="2 3">DSM 45791</strain>
    </source>
</reference>
<accession>A0A3E0GW50</accession>